<dbReference type="InterPro" id="IPR007159">
    <property type="entry name" value="SpoVT-AbrB_dom"/>
</dbReference>
<dbReference type="PROSITE" id="PS51740">
    <property type="entry name" value="SPOVT_ABRB"/>
    <property type="match status" value="1"/>
</dbReference>
<dbReference type="Gene3D" id="2.10.260.10">
    <property type="match status" value="1"/>
</dbReference>
<dbReference type="KEGG" id="parq:DSM112329_04931"/>
<accession>A0AAU7B1Z0</accession>
<dbReference type="SMART" id="SM00966">
    <property type="entry name" value="SpoVT_AbrB"/>
    <property type="match status" value="1"/>
</dbReference>
<proteinExistence type="predicted"/>
<sequence length="82" mass="9043">MRVAIDDAGRLVIPKRLRDELGVQAAAELDIHAVDGHLELSVPDPQTEVQVRDGFPVFATRDGREEALTGDATRAAIERIRR</sequence>
<gene>
    <name evidence="3" type="ORF">DSM112329_04931</name>
</gene>
<dbReference type="EMBL" id="CP114014">
    <property type="protein sequence ID" value="XAY08036.1"/>
    <property type="molecule type" value="Genomic_DNA"/>
</dbReference>
<dbReference type="AlphaFoldDB" id="A0AAU7B1Z0"/>
<evidence type="ECO:0000313" key="3">
    <source>
        <dbReference type="EMBL" id="XAY08036.1"/>
    </source>
</evidence>
<dbReference type="SUPFAM" id="SSF89447">
    <property type="entry name" value="AbrB/MazE/MraZ-like"/>
    <property type="match status" value="1"/>
</dbReference>
<protein>
    <submittedName>
        <fullName evidence="3">Antitoxin VapB40</fullName>
    </submittedName>
</protein>
<dbReference type="RefSeq" id="WP_354699221.1">
    <property type="nucleotide sequence ID" value="NZ_CP114014.1"/>
</dbReference>
<organism evidence="3">
    <name type="scientific">Paraconexibacter sp. AEG42_29</name>
    <dbReference type="NCBI Taxonomy" id="2997339"/>
    <lineage>
        <taxon>Bacteria</taxon>
        <taxon>Bacillati</taxon>
        <taxon>Actinomycetota</taxon>
        <taxon>Thermoleophilia</taxon>
        <taxon>Solirubrobacterales</taxon>
        <taxon>Paraconexibacteraceae</taxon>
        <taxon>Paraconexibacter</taxon>
    </lineage>
</organism>
<feature type="domain" description="SpoVT-AbrB" evidence="2">
    <location>
        <begin position="1"/>
        <end position="45"/>
    </location>
</feature>
<evidence type="ECO:0000256" key="1">
    <source>
        <dbReference type="PROSITE-ProRule" id="PRU01076"/>
    </source>
</evidence>
<keyword evidence="1" id="KW-0238">DNA-binding</keyword>
<dbReference type="NCBIfam" id="TIGR01439">
    <property type="entry name" value="lp_hng_hel_AbrB"/>
    <property type="match status" value="1"/>
</dbReference>
<evidence type="ECO:0000259" key="2">
    <source>
        <dbReference type="PROSITE" id="PS51740"/>
    </source>
</evidence>
<dbReference type="InterPro" id="IPR037914">
    <property type="entry name" value="SpoVT-AbrB_sf"/>
</dbReference>
<name>A0AAU7B1Z0_9ACTN</name>
<dbReference type="GO" id="GO:0003677">
    <property type="term" value="F:DNA binding"/>
    <property type="evidence" value="ECO:0007669"/>
    <property type="project" value="UniProtKB-UniRule"/>
</dbReference>
<reference evidence="3" key="1">
    <citation type="submission" date="2022-12" db="EMBL/GenBank/DDBJ databases">
        <title>Paraconexibacter alkalitolerans sp. nov. and Baekduia alba sp. nov., isolated from soil and emended description of the genera Paraconexibacter (Chun et al., 2020) and Baekduia (An et al., 2020).</title>
        <authorList>
            <person name="Vieira S."/>
            <person name="Huber K.J."/>
            <person name="Geppert A."/>
            <person name="Wolf J."/>
            <person name="Neumann-Schaal M."/>
            <person name="Muesken M."/>
            <person name="Overmann J."/>
        </authorList>
    </citation>
    <scope>NUCLEOTIDE SEQUENCE</scope>
    <source>
        <strain evidence="3">AEG42_29</strain>
    </source>
</reference>